<evidence type="ECO:0000313" key="1">
    <source>
        <dbReference type="EMBL" id="QGU27933.1"/>
    </source>
</evidence>
<keyword evidence="2" id="KW-1185">Reference proteome</keyword>
<accession>A0A6I6DYS9</accession>
<gene>
    <name evidence="1" type="ORF">D7D94_09850</name>
</gene>
<proteinExistence type="predicted"/>
<dbReference type="EMBL" id="CP032550">
    <property type="protein sequence ID" value="QGU27933.1"/>
    <property type="molecule type" value="Genomic_DNA"/>
</dbReference>
<dbReference type="RefSeq" id="WP_156242439.1">
    <property type="nucleotide sequence ID" value="NZ_BAAAZL010000004.1"/>
</dbReference>
<evidence type="ECO:0000313" key="2">
    <source>
        <dbReference type="Proteomes" id="UP000422989"/>
    </source>
</evidence>
<protein>
    <recommendedName>
        <fullName evidence="3">Phosphodiesterase</fullName>
    </recommendedName>
</protein>
<dbReference type="OrthoDB" id="3368165at2"/>
<dbReference type="KEGG" id="moj:D7D94_09850"/>
<dbReference type="Proteomes" id="UP000422989">
    <property type="component" value="Chromosome"/>
</dbReference>
<name>A0A6I6DYS9_9MICO</name>
<evidence type="ECO:0008006" key="3">
    <source>
        <dbReference type="Google" id="ProtNLM"/>
    </source>
</evidence>
<reference evidence="1 2" key="1">
    <citation type="submission" date="2018-09" db="EMBL/GenBank/DDBJ databases">
        <title>Whole genome sequencing of Microbacterium oryzae strain MB-10T.</title>
        <authorList>
            <person name="Das S.K."/>
        </authorList>
    </citation>
    <scope>NUCLEOTIDE SEQUENCE [LARGE SCALE GENOMIC DNA]</scope>
    <source>
        <strain evidence="1 2">MB-10</strain>
    </source>
</reference>
<organism evidence="1 2">
    <name type="scientific">Microbacterium oryzae</name>
    <dbReference type="NCBI Taxonomy" id="743009"/>
    <lineage>
        <taxon>Bacteria</taxon>
        <taxon>Bacillati</taxon>
        <taxon>Actinomycetota</taxon>
        <taxon>Actinomycetes</taxon>
        <taxon>Micrococcales</taxon>
        <taxon>Microbacteriaceae</taxon>
        <taxon>Microbacterium</taxon>
    </lineage>
</organism>
<dbReference type="AlphaFoldDB" id="A0A6I6DYS9"/>
<sequence>MPPLASAAGSLLAQFFVALTRVRHPRPIHPHGVALAGEMRWLGASASGISWIDEPPAGAVAVRARLSRSIGVPAPLPDVIGLALRAEGSAGPVDIAFASTGRARFSRFALLPRLSPSAAWSSTILPYRGSHGPVLLAVRPLGPDDLPSDPEDIARRLRTTPWRLRVYAARPRGRWHPFADLTLRAEEGTLDTGRRIDVGRHTPPGATIAPWISALRDPSYRSVQGRSGARG</sequence>